<dbReference type="AlphaFoldDB" id="A0AA46AEJ0"/>
<dbReference type="PANTHER" id="PTHR35089">
    <property type="entry name" value="CHAPERONE PROTEIN SKP"/>
    <property type="match status" value="1"/>
</dbReference>
<dbReference type="RefSeq" id="WP_265133875.1">
    <property type="nucleotide sequence ID" value="NZ_FXTX01000010.1"/>
</dbReference>
<evidence type="ECO:0000256" key="4">
    <source>
        <dbReference type="SAM" id="SignalP"/>
    </source>
</evidence>
<dbReference type="PANTHER" id="PTHR35089:SF1">
    <property type="entry name" value="CHAPERONE PROTEIN SKP"/>
    <property type="match status" value="1"/>
</dbReference>
<dbReference type="EMBL" id="FXTX01000010">
    <property type="protein sequence ID" value="SMP12810.1"/>
    <property type="molecule type" value="Genomic_DNA"/>
</dbReference>
<sequence>MFKILFSLLSVLVISSFTFAAEIVFIDIQKIVRDSVAGKEAQSILENMAKKAQEEISQKEKALKPGDQKAQEELQALAVQKQQEILAKREELIQSFMKNVQDNISSFAKAKNYTLIIDKQAVLYGKDELDKTDEFLKYFDENYKKSKK</sequence>
<name>A0AA46AEJ0_9AQUI</name>
<dbReference type="Proteomes" id="UP001157947">
    <property type="component" value="Unassembled WGS sequence"/>
</dbReference>
<dbReference type="InterPro" id="IPR024930">
    <property type="entry name" value="Skp_dom_sf"/>
</dbReference>
<dbReference type="SMART" id="SM00935">
    <property type="entry name" value="OmpH"/>
    <property type="match status" value="1"/>
</dbReference>
<evidence type="ECO:0000256" key="3">
    <source>
        <dbReference type="SAM" id="Coils"/>
    </source>
</evidence>
<dbReference type="InterPro" id="IPR005632">
    <property type="entry name" value="Chaperone_Skp"/>
</dbReference>
<evidence type="ECO:0000313" key="6">
    <source>
        <dbReference type="Proteomes" id="UP001157947"/>
    </source>
</evidence>
<reference evidence="5" key="1">
    <citation type="submission" date="2017-05" db="EMBL/GenBank/DDBJ databases">
        <authorList>
            <person name="Varghese N."/>
            <person name="Submissions S."/>
        </authorList>
    </citation>
    <scope>NUCLEOTIDE SEQUENCE</scope>
    <source>
        <strain evidence="5">DSM 18763</strain>
    </source>
</reference>
<feature type="chain" id="PRO_5041214571" evidence="4">
    <location>
        <begin position="21"/>
        <end position="148"/>
    </location>
</feature>
<keyword evidence="6" id="KW-1185">Reference proteome</keyword>
<proteinExistence type="inferred from homology"/>
<evidence type="ECO:0000256" key="2">
    <source>
        <dbReference type="ARBA" id="ARBA00022729"/>
    </source>
</evidence>
<dbReference type="GO" id="GO:0050821">
    <property type="term" value="P:protein stabilization"/>
    <property type="evidence" value="ECO:0007669"/>
    <property type="project" value="TreeGrafter"/>
</dbReference>
<comment type="caution">
    <text evidence="5">The sequence shown here is derived from an EMBL/GenBank/DDBJ whole genome shotgun (WGS) entry which is preliminary data.</text>
</comment>
<evidence type="ECO:0000256" key="1">
    <source>
        <dbReference type="ARBA" id="ARBA00009091"/>
    </source>
</evidence>
<gene>
    <name evidence="5" type="ORF">SAMN06264868_1106</name>
</gene>
<dbReference type="Pfam" id="PF03938">
    <property type="entry name" value="OmpH"/>
    <property type="match status" value="1"/>
</dbReference>
<dbReference type="Gene3D" id="3.30.910.20">
    <property type="entry name" value="Skp domain"/>
    <property type="match status" value="1"/>
</dbReference>
<keyword evidence="2 4" id="KW-0732">Signal</keyword>
<accession>A0AA46AEJ0</accession>
<organism evidence="5 6">
    <name type="scientific">Venenivibrio stagnispumantis</name>
    <dbReference type="NCBI Taxonomy" id="407998"/>
    <lineage>
        <taxon>Bacteria</taxon>
        <taxon>Pseudomonadati</taxon>
        <taxon>Aquificota</taxon>
        <taxon>Aquificia</taxon>
        <taxon>Aquificales</taxon>
        <taxon>Hydrogenothermaceae</taxon>
        <taxon>Venenivibrio</taxon>
    </lineage>
</organism>
<dbReference type="GO" id="GO:0051082">
    <property type="term" value="F:unfolded protein binding"/>
    <property type="evidence" value="ECO:0007669"/>
    <property type="project" value="InterPro"/>
</dbReference>
<protein>
    <submittedName>
        <fullName evidence="5">Periplasmic chaperone for outer membrane proteins Skp</fullName>
    </submittedName>
</protein>
<feature type="signal peptide" evidence="4">
    <location>
        <begin position="1"/>
        <end position="20"/>
    </location>
</feature>
<dbReference type="SUPFAM" id="SSF111384">
    <property type="entry name" value="OmpH-like"/>
    <property type="match status" value="1"/>
</dbReference>
<keyword evidence="3" id="KW-0175">Coiled coil</keyword>
<dbReference type="GO" id="GO:0005829">
    <property type="term" value="C:cytosol"/>
    <property type="evidence" value="ECO:0007669"/>
    <property type="project" value="TreeGrafter"/>
</dbReference>
<feature type="coiled-coil region" evidence="3">
    <location>
        <begin position="42"/>
        <end position="91"/>
    </location>
</feature>
<evidence type="ECO:0000313" key="5">
    <source>
        <dbReference type="EMBL" id="SMP12810.1"/>
    </source>
</evidence>
<comment type="similarity">
    <text evidence="1">Belongs to the Skp family.</text>
</comment>